<proteinExistence type="predicted"/>
<accession>A0A2S6AT58</accession>
<reference evidence="1 2" key="1">
    <citation type="submission" date="2018-02" db="EMBL/GenBank/DDBJ databases">
        <title>8 Nocardia nova and 1 Nocardia cyriacigeorgica strain used for evolution to TMP-SMX.</title>
        <authorList>
            <person name="Mehta H."/>
            <person name="Weng J."/>
            <person name="Shamoo Y."/>
        </authorList>
    </citation>
    <scope>NUCLEOTIDE SEQUENCE [LARGE SCALE GENOMIC DNA]</scope>
    <source>
        <strain evidence="1 2">MDA3139</strain>
    </source>
</reference>
<organism evidence="1 2">
    <name type="scientific">Nocardia nova</name>
    <dbReference type="NCBI Taxonomy" id="37330"/>
    <lineage>
        <taxon>Bacteria</taxon>
        <taxon>Bacillati</taxon>
        <taxon>Actinomycetota</taxon>
        <taxon>Actinomycetes</taxon>
        <taxon>Mycobacteriales</taxon>
        <taxon>Nocardiaceae</taxon>
        <taxon>Nocardia</taxon>
    </lineage>
</organism>
<evidence type="ECO:0000313" key="1">
    <source>
        <dbReference type="EMBL" id="PPJ38394.1"/>
    </source>
</evidence>
<dbReference type="EMBL" id="PSZC01000005">
    <property type="protein sequence ID" value="PPJ38394.1"/>
    <property type="molecule type" value="Genomic_DNA"/>
</dbReference>
<evidence type="ECO:0000313" key="2">
    <source>
        <dbReference type="Proteomes" id="UP000239874"/>
    </source>
</evidence>
<comment type="caution">
    <text evidence="1">The sequence shown here is derived from an EMBL/GenBank/DDBJ whole genome shotgun (WGS) entry which is preliminary data.</text>
</comment>
<dbReference type="Proteomes" id="UP000239874">
    <property type="component" value="Unassembled WGS sequence"/>
</dbReference>
<dbReference type="AlphaFoldDB" id="A0A2S6AT58"/>
<protein>
    <submittedName>
        <fullName evidence="1">Uncharacterized protein</fullName>
    </submittedName>
</protein>
<name>A0A2S6AT58_9NOCA</name>
<gene>
    <name evidence="1" type="ORF">C5E45_08885</name>
</gene>
<sequence>MPILFDTSGLQQSGEDIWDSPVTGDRIIRQYTPGVPTIPAPLEDLPALRRDLAEASAGGGCLIEAHVVSFADLPALLRFEKMRHWNRPNSLIYTASIIVPRAIGAATVLVLCADNGPIGLRDAMVAAKLGIEAMTPPHPYAPHVRGALPYSASDDARWDAEFPDHALTRARRWFAELSRTARADPQFAALPPFTGPIPDFPSMTPLNDPPPSWLR</sequence>
<dbReference type="RefSeq" id="WP_104376990.1">
    <property type="nucleotide sequence ID" value="NZ_PSZC01000005.1"/>
</dbReference>
<dbReference type="OrthoDB" id="1551126at2"/>